<accession>A0A4C1WN56</accession>
<dbReference type="AlphaFoldDB" id="A0A4C1WN56"/>
<evidence type="ECO:0000256" key="1">
    <source>
        <dbReference type="SAM" id="MobiDB-lite"/>
    </source>
</evidence>
<dbReference type="Proteomes" id="UP000299102">
    <property type="component" value="Unassembled WGS sequence"/>
</dbReference>
<name>A0A4C1WN56_EUMVA</name>
<dbReference type="EMBL" id="BGZK01000603">
    <property type="protein sequence ID" value="GBP52453.1"/>
    <property type="molecule type" value="Genomic_DNA"/>
</dbReference>
<protein>
    <submittedName>
        <fullName evidence="2">Uncharacterized protein</fullName>
    </submittedName>
</protein>
<organism evidence="2 3">
    <name type="scientific">Eumeta variegata</name>
    <name type="common">Bagworm moth</name>
    <name type="synonym">Eumeta japonica</name>
    <dbReference type="NCBI Taxonomy" id="151549"/>
    <lineage>
        <taxon>Eukaryota</taxon>
        <taxon>Metazoa</taxon>
        <taxon>Ecdysozoa</taxon>
        <taxon>Arthropoda</taxon>
        <taxon>Hexapoda</taxon>
        <taxon>Insecta</taxon>
        <taxon>Pterygota</taxon>
        <taxon>Neoptera</taxon>
        <taxon>Endopterygota</taxon>
        <taxon>Lepidoptera</taxon>
        <taxon>Glossata</taxon>
        <taxon>Ditrysia</taxon>
        <taxon>Tineoidea</taxon>
        <taxon>Psychidae</taxon>
        <taxon>Oiketicinae</taxon>
        <taxon>Eumeta</taxon>
    </lineage>
</organism>
<proteinExistence type="predicted"/>
<feature type="region of interest" description="Disordered" evidence="1">
    <location>
        <begin position="38"/>
        <end position="68"/>
    </location>
</feature>
<sequence length="68" mass="8338">MTWQRKQRQWEYRYALFGFRSRSGNLKHWLVSYIEDQNDDHDDVNDCDRDDDDNDGECTEDDEPIKHN</sequence>
<evidence type="ECO:0000313" key="3">
    <source>
        <dbReference type="Proteomes" id="UP000299102"/>
    </source>
</evidence>
<reference evidence="2 3" key="1">
    <citation type="journal article" date="2019" name="Commun. Biol.">
        <title>The bagworm genome reveals a unique fibroin gene that provides high tensile strength.</title>
        <authorList>
            <person name="Kono N."/>
            <person name="Nakamura H."/>
            <person name="Ohtoshi R."/>
            <person name="Tomita M."/>
            <person name="Numata K."/>
            <person name="Arakawa K."/>
        </authorList>
    </citation>
    <scope>NUCLEOTIDE SEQUENCE [LARGE SCALE GENOMIC DNA]</scope>
</reference>
<comment type="caution">
    <text evidence="2">The sequence shown here is derived from an EMBL/GenBank/DDBJ whole genome shotgun (WGS) entry which is preliminary data.</text>
</comment>
<gene>
    <name evidence="2" type="ORF">EVAR_39912_1</name>
</gene>
<keyword evidence="3" id="KW-1185">Reference proteome</keyword>
<evidence type="ECO:0000313" key="2">
    <source>
        <dbReference type="EMBL" id="GBP52453.1"/>
    </source>
</evidence>